<protein>
    <submittedName>
        <fullName evidence="1">Pentapeptide repeat-containing protein</fullName>
    </submittedName>
</protein>
<dbReference type="Pfam" id="PF00805">
    <property type="entry name" value="Pentapeptide"/>
    <property type="match status" value="1"/>
</dbReference>
<evidence type="ECO:0000313" key="2">
    <source>
        <dbReference type="Proteomes" id="UP000502996"/>
    </source>
</evidence>
<dbReference type="EMBL" id="CP049257">
    <property type="protein sequence ID" value="QIG43261.1"/>
    <property type="molecule type" value="Genomic_DNA"/>
</dbReference>
<dbReference type="InterPro" id="IPR001646">
    <property type="entry name" value="5peptide_repeat"/>
</dbReference>
<organism evidence="1 2">
    <name type="scientific">Nocardioides anomalus</name>
    <dbReference type="NCBI Taxonomy" id="2712223"/>
    <lineage>
        <taxon>Bacteria</taxon>
        <taxon>Bacillati</taxon>
        <taxon>Actinomycetota</taxon>
        <taxon>Actinomycetes</taxon>
        <taxon>Propionibacteriales</taxon>
        <taxon>Nocardioidaceae</taxon>
        <taxon>Nocardioides</taxon>
    </lineage>
</organism>
<keyword evidence="2" id="KW-1185">Reference proteome</keyword>
<accession>A0A6G6WD37</accession>
<evidence type="ECO:0000313" key="1">
    <source>
        <dbReference type="EMBL" id="QIG43261.1"/>
    </source>
</evidence>
<dbReference type="Gene3D" id="2.160.20.80">
    <property type="entry name" value="E3 ubiquitin-protein ligase SopA"/>
    <property type="match status" value="1"/>
</dbReference>
<dbReference type="KEGG" id="nano:G5V58_11285"/>
<name>A0A6G6WD37_9ACTN</name>
<dbReference type="SUPFAM" id="SSF141571">
    <property type="entry name" value="Pentapeptide repeat-like"/>
    <property type="match status" value="1"/>
</dbReference>
<dbReference type="RefSeq" id="WP_165232433.1">
    <property type="nucleotide sequence ID" value="NZ_CP049257.1"/>
</dbReference>
<proteinExistence type="predicted"/>
<reference evidence="1 2" key="1">
    <citation type="submission" date="2020-02" db="EMBL/GenBank/DDBJ databases">
        <title>Full genome sequence of Nocardioides sp. R-3366.</title>
        <authorList>
            <person name="Im W.-T."/>
        </authorList>
    </citation>
    <scope>NUCLEOTIDE SEQUENCE [LARGE SCALE GENOMIC DNA]</scope>
    <source>
        <strain evidence="1 2">R-3366</strain>
    </source>
</reference>
<gene>
    <name evidence="1" type="ORF">G5V58_11285</name>
</gene>
<sequence length="257" mass="27268">MSTLAPDCSRCVGLCCVALPFRESAGFAFAKDAGEPCRHLGSTYACRIHAELLQVGMSGCTTYECFGAGQHVTQEVYAGASWRDDPEGGAEMFEVFAVVQRLHEMLVLLDQAAALVPSPALAALRAGVDRQRSGTSAEILDTELDLLQAHVGAALREVSATVREDGPSYAGQDWLGRDLRGTDLARAELRGALLVAADLRDCVLDRTDLLGADLRDADVSGADLSTTLFLTQPQLNAARGSATTALPPGLRRPAPWV</sequence>
<dbReference type="AlphaFoldDB" id="A0A6G6WD37"/>
<dbReference type="Proteomes" id="UP000502996">
    <property type="component" value="Chromosome"/>
</dbReference>